<dbReference type="PIRSF" id="PIRSF000071">
    <property type="entry name" value="Rubredoxin"/>
    <property type="match status" value="1"/>
</dbReference>
<dbReference type="Pfam" id="PF00301">
    <property type="entry name" value="Rubredoxin"/>
    <property type="match status" value="1"/>
</dbReference>
<dbReference type="PANTHER" id="PTHR47627">
    <property type="entry name" value="RUBREDOXIN"/>
    <property type="match status" value="1"/>
</dbReference>
<name>H1D2W0_9FIRM</name>
<keyword evidence="2 6" id="KW-0813">Transport</keyword>
<organism evidence="9 10">
    <name type="scientific">Dialister succinatiphilus YIT 11850</name>
    <dbReference type="NCBI Taxonomy" id="742743"/>
    <lineage>
        <taxon>Bacteria</taxon>
        <taxon>Bacillati</taxon>
        <taxon>Bacillota</taxon>
        <taxon>Negativicutes</taxon>
        <taxon>Veillonellales</taxon>
        <taxon>Veillonellaceae</taxon>
        <taxon>Dialister</taxon>
    </lineage>
</organism>
<dbReference type="RefSeq" id="WP_008860442.1">
    <property type="nucleotide sequence ID" value="NZ_JH591189.1"/>
</dbReference>
<gene>
    <name evidence="9" type="ORF">HMPREF9453_01948</name>
</gene>
<dbReference type="InterPro" id="IPR024934">
    <property type="entry name" value="Rubredoxin-like_dom"/>
</dbReference>
<sequence>MKKYICKICGWIYDEAQGDPDNGIAPGTKFEDLPADYICPMCGAGKDEFEEYEG</sequence>
<dbReference type="STRING" id="742743.HMPREF9453_01948"/>
<keyword evidence="5 6" id="KW-0408">Iron</keyword>
<dbReference type="InterPro" id="IPR024935">
    <property type="entry name" value="Rubredoxin_dom"/>
</dbReference>
<evidence type="ECO:0000256" key="6">
    <source>
        <dbReference type="PIRNR" id="PIRNR000071"/>
    </source>
</evidence>
<feature type="binding site" evidence="7">
    <location>
        <position position="39"/>
    </location>
    <ligand>
        <name>Fe cation</name>
        <dbReference type="ChEBI" id="CHEBI:24875"/>
    </ligand>
</feature>
<dbReference type="PRINTS" id="PR00163">
    <property type="entry name" value="RUBREDOXIN"/>
</dbReference>
<evidence type="ECO:0000256" key="3">
    <source>
        <dbReference type="ARBA" id="ARBA00022723"/>
    </source>
</evidence>
<dbReference type="GO" id="GO:0005506">
    <property type="term" value="F:iron ion binding"/>
    <property type="evidence" value="ECO:0007669"/>
    <property type="project" value="InterPro"/>
</dbReference>
<feature type="binding site" evidence="7">
    <location>
        <position position="6"/>
    </location>
    <ligand>
        <name>Fe cation</name>
        <dbReference type="ChEBI" id="CHEBI:24875"/>
    </ligand>
</feature>
<dbReference type="NCBIfam" id="NF045768">
    <property type="entry name" value="RubredRD"/>
    <property type="match status" value="1"/>
</dbReference>
<evidence type="ECO:0000256" key="4">
    <source>
        <dbReference type="ARBA" id="ARBA00022982"/>
    </source>
</evidence>
<evidence type="ECO:0000256" key="1">
    <source>
        <dbReference type="ARBA" id="ARBA00005337"/>
    </source>
</evidence>
<dbReference type="HOGENOM" id="CLU_128747_3_3_9"/>
<keyword evidence="3 6" id="KW-0479">Metal-binding</keyword>
<dbReference type="eggNOG" id="COG1773">
    <property type="taxonomic scope" value="Bacteria"/>
</dbReference>
<comment type="caution">
    <text evidence="9">The sequence shown here is derived from an EMBL/GenBank/DDBJ whole genome shotgun (WGS) entry which is preliminary data.</text>
</comment>
<proteinExistence type="inferred from homology"/>
<dbReference type="InterPro" id="IPR024922">
    <property type="entry name" value="Rubredoxin"/>
</dbReference>
<evidence type="ECO:0000313" key="9">
    <source>
        <dbReference type="EMBL" id="EHO62101.1"/>
    </source>
</evidence>
<dbReference type="SUPFAM" id="SSF57802">
    <property type="entry name" value="Rubredoxin-like"/>
    <property type="match status" value="1"/>
</dbReference>
<dbReference type="FunFam" id="2.20.28.10:FF:000001">
    <property type="entry name" value="Rubredoxin"/>
    <property type="match status" value="1"/>
</dbReference>
<protein>
    <recommendedName>
        <fullName evidence="6">Rubredoxin</fullName>
    </recommendedName>
</protein>
<dbReference type="OrthoDB" id="9758182at2"/>
<dbReference type="AlphaFoldDB" id="H1D2W0"/>
<dbReference type="InterPro" id="IPR050526">
    <property type="entry name" value="Rubredoxin_ET"/>
</dbReference>
<evidence type="ECO:0000256" key="7">
    <source>
        <dbReference type="PIRSR" id="PIRSR000071-1"/>
    </source>
</evidence>
<dbReference type="GO" id="GO:0043448">
    <property type="term" value="P:alkane catabolic process"/>
    <property type="evidence" value="ECO:0007669"/>
    <property type="project" value="TreeGrafter"/>
</dbReference>
<reference evidence="9 10" key="1">
    <citation type="submission" date="2011-11" db="EMBL/GenBank/DDBJ databases">
        <title>The Genome Sequence of Dialister succinatiphilus YIT 11850.</title>
        <authorList>
            <consortium name="The Broad Institute Genome Sequencing Platform"/>
            <person name="Earl A."/>
            <person name="Ward D."/>
            <person name="Feldgarden M."/>
            <person name="Gevers D."/>
            <person name="Morotomi M."/>
            <person name="Young S.K."/>
            <person name="Zeng Q."/>
            <person name="Gargeya S."/>
            <person name="Fitzgerald M."/>
            <person name="Haas B."/>
            <person name="Abouelleil A."/>
            <person name="Alvarado L."/>
            <person name="Arachchi H.M."/>
            <person name="Berlin A."/>
            <person name="Brown A."/>
            <person name="Chapman S.B."/>
            <person name="Dunbar C."/>
            <person name="Gearin G."/>
            <person name="Goldberg J."/>
            <person name="Griggs A."/>
            <person name="Gujja S."/>
            <person name="Heiman D."/>
            <person name="Howarth C."/>
            <person name="Lui A."/>
            <person name="MacDonald P.J.P."/>
            <person name="Montmayeur A."/>
            <person name="Murphy C."/>
            <person name="Neiman D."/>
            <person name="Pearson M."/>
            <person name="Priest M."/>
            <person name="Roberts A."/>
            <person name="Saif S."/>
            <person name="Shea T."/>
            <person name="Sisk P."/>
            <person name="Stolte C."/>
            <person name="Sykes S."/>
            <person name="Wortman J."/>
            <person name="Nusbaum C."/>
            <person name="Birren B."/>
        </authorList>
    </citation>
    <scope>NUCLEOTIDE SEQUENCE [LARGE SCALE GENOMIC DNA]</scope>
    <source>
        <strain evidence="9 10">YIT 11850</strain>
    </source>
</reference>
<comment type="similarity">
    <text evidence="1 6">Belongs to the rubredoxin family.</text>
</comment>
<accession>H1D2W0</accession>
<comment type="cofactor">
    <cofactor evidence="6 7">
        <name>Fe(3+)</name>
        <dbReference type="ChEBI" id="CHEBI:29034"/>
    </cofactor>
    <text evidence="6 7">Binds 1 Fe(3+) ion per subunit.</text>
</comment>
<keyword evidence="10" id="KW-1185">Reference proteome</keyword>
<dbReference type="EMBL" id="ADLT01000066">
    <property type="protein sequence ID" value="EHO62101.1"/>
    <property type="molecule type" value="Genomic_DNA"/>
</dbReference>
<evidence type="ECO:0000313" key="10">
    <source>
        <dbReference type="Proteomes" id="UP000003277"/>
    </source>
</evidence>
<dbReference type="Proteomes" id="UP000003277">
    <property type="component" value="Unassembled WGS sequence"/>
</dbReference>
<evidence type="ECO:0000256" key="5">
    <source>
        <dbReference type="ARBA" id="ARBA00023004"/>
    </source>
</evidence>
<dbReference type="Gene3D" id="2.20.28.10">
    <property type="match status" value="1"/>
</dbReference>
<evidence type="ECO:0000256" key="2">
    <source>
        <dbReference type="ARBA" id="ARBA00022448"/>
    </source>
</evidence>
<dbReference type="PANTHER" id="PTHR47627:SF1">
    <property type="entry name" value="RUBREDOXIN-1-RELATED"/>
    <property type="match status" value="1"/>
</dbReference>
<feature type="domain" description="Rubredoxin-like" evidence="8">
    <location>
        <begin position="1"/>
        <end position="52"/>
    </location>
</feature>
<dbReference type="GeneID" id="98911739"/>
<dbReference type="CDD" id="cd00730">
    <property type="entry name" value="rubredoxin"/>
    <property type="match status" value="1"/>
</dbReference>
<dbReference type="PATRIC" id="fig|742743.3.peg.1962"/>
<feature type="binding site" evidence="7">
    <location>
        <position position="42"/>
    </location>
    <ligand>
        <name>Fe cation</name>
        <dbReference type="ChEBI" id="CHEBI:24875"/>
    </ligand>
</feature>
<feature type="binding site" evidence="7">
    <location>
        <position position="9"/>
    </location>
    <ligand>
        <name>Fe cation</name>
        <dbReference type="ChEBI" id="CHEBI:24875"/>
    </ligand>
</feature>
<evidence type="ECO:0000259" key="8">
    <source>
        <dbReference type="PROSITE" id="PS50903"/>
    </source>
</evidence>
<keyword evidence="4 6" id="KW-0249">Electron transport</keyword>
<dbReference type="GO" id="GO:0009055">
    <property type="term" value="F:electron transfer activity"/>
    <property type="evidence" value="ECO:0007669"/>
    <property type="project" value="InterPro"/>
</dbReference>
<dbReference type="PROSITE" id="PS50903">
    <property type="entry name" value="RUBREDOXIN_LIKE"/>
    <property type="match status" value="1"/>
</dbReference>